<comment type="caution">
    <text evidence="1">The sequence shown here is derived from an EMBL/GenBank/DDBJ whole genome shotgun (WGS) entry which is preliminary data.</text>
</comment>
<sequence>MKMETYMPAVPLRPFIKAYKIIESGDEQTNRVVPDTSFALAFRFKGQISSITEGWKTTLPAATFSGLRKSVRLFNYAAQTSALIVQFEETGLPAFFKPPLHGLFEQSISLDNFFPGSEISIVEERLSEAPDNLAKIAIVEQFLCDKLFYNKPDKLVLEAINKIHSSNGIIRIKELAKSLYISNDAFEKRFRRAVGATPKQFSSIIKLKAIIGQNPGSGSFTDIAFEHGYYDQPHFNKDFKLFTGQAPTEFFNSGLYW</sequence>
<accession>A0ACC6KXU1</accession>
<proteinExistence type="predicted"/>
<gene>
    <name evidence="1" type="ORF">J2X78_002483</name>
</gene>
<protein>
    <submittedName>
        <fullName evidence="1">AraC-like DNA-binding protein</fullName>
    </submittedName>
</protein>
<reference evidence="1" key="1">
    <citation type="submission" date="2023-07" db="EMBL/GenBank/DDBJ databases">
        <title>Sorghum-associated microbial communities from plants grown in Nebraska, USA.</title>
        <authorList>
            <person name="Schachtman D."/>
        </authorList>
    </citation>
    <scope>NUCLEOTIDE SEQUENCE</scope>
    <source>
        <strain evidence="1">2697</strain>
    </source>
</reference>
<dbReference type="EMBL" id="JAVDTF010000002">
    <property type="protein sequence ID" value="MDR6783918.1"/>
    <property type="molecule type" value="Genomic_DNA"/>
</dbReference>
<evidence type="ECO:0000313" key="2">
    <source>
        <dbReference type="Proteomes" id="UP001246858"/>
    </source>
</evidence>
<dbReference type="Proteomes" id="UP001246858">
    <property type="component" value="Unassembled WGS sequence"/>
</dbReference>
<organism evidence="1 2">
    <name type="scientific">Pedobacter africanus</name>
    <dbReference type="NCBI Taxonomy" id="151894"/>
    <lineage>
        <taxon>Bacteria</taxon>
        <taxon>Pseudomonadati</taxon>
        <taxon>Bacteroidota</taxon>
        <taxon>Sphingobacteriia</taxon>
        <taxon>Sphingobacteriales</taxon>
        <taxon>Sphingobacteriaceae</taxon>
        <taxon>Pedobacter</taxon>
    </lineage>
</organism>
<keyword evidence="2" id="KW-1185">Reference proteome</keyword>
<name>A0ACC6KXU1_9SPHI</name>
<evidence type="ECO:0000313" key="1">
    <source>
        <dbReference type="EMBL" id="MDR6783918.1"/>
    </source>
</evidence>